<evidence type="ECO:0000259" key="8">
    <source>
        <dbReference type="Pfam" id="PF13742"/>
    </source>
</evidence>
<keyword evidence="10" id="KW-1185">Reference proteome</keyword>
<accession>H3NN73</accession>
<evidence type="ECO:0000313" key="9">
    <source>
        <dbReference type="EMBL" id="EHR34477.1"/>
    </source>
</evidence>
<evidence type="ECO:0000256" key="4">
    <source>
        <dbReference type="ARBA" id="ARBA00022839"/>
    </source>
</evidence>
<dbReference type="eggNOG" id="COG1570">
    <property type="taxonomic scope" value="Bacteria"/>
</dbReference>
<keyword evidence="4 5" id="KW-0269">Exonuclease</keyword>
<keyword evidence="1 5" id="KW-0963">Cytoplasm</keyword>
<dbReference type="InterPro" id="IPR020579">
    <property type="entry name" value="Exonuc_VII_lsu_C"/>
</dbReference>
<dbReference type="Pfam" id="PF02601">
    <property type="entry name" value="Exonuc_VII_L"/>
    <property type="match status" value="1"/>
</dbReference>
<dbReference type="HOGENOM" id="CLU_023625_2_0_9"/>
<evidence type="ECO:0000256" key="2">
    <source>
        <dbReference type="ARBA" id="ARBA00022722"/>
    </source>
</evidence>
<dbReference type="PANTHER" id="PTHR30008:SF0">
    <property type="entry name" value="EXODEOXYRIBONUCLEASE 7 LARGE SUBUNIT"/>
    <property type="match status" value="1"/>
</dbReference>
<dbReference type="GO" id="GO:0006308">
    <property type="term" value="P:DNA catabolic process"/>
    <property type="evidence" value="ECO:0007669"/>
    <property type="project" value="UniProtKB-UniRule"/>
</dbReference>
<dbReference type="InterPro" id="IPR003753">
    <property type="entry name" value="Exonuc_VII_L"/>
</dbReference>
<dbReference type="GO" id="GO:0008855">
    <property type="term" value="F:exodeoxyribonuclease VII activity"/>
    <property type="evidence" value="ECO:0007669"/>
    <property type="project" value="UniProtKB-UniRule"/>
</dbReference>
<dbReference type="RefSeq" id="WP_005398142.1">
    <property type="nucleotide sequence ID" value="NZ_JH601088.1"/>
</dbReference>
<evidence type="ECO:0000313" key="10">
    <source>
        <dbReference type="Proteomes" id="UP000004191"/>
    </source>
</evidence>
<comment type="function">
    <text evidence="5">Bidirectionally degrades single-stranded DNA into large acid-insoluble oligonucleotides, which are then degraded further into small acid-soluble oligonucleotides.</text>
</comment>
<comment type="subunit">
    <text evidence="5">Heterooligomer composed of large and small subunits.</text>
</comment>
<dbReference type="AlphaFoldDB" id="H3NN73"/>
<dbReference type="GO" id="GO:0005737">
    <property type="term" value="C:cytoplasm"/>
    <property type="evidence" value="ECO:0007669"/>
    <property type="project" value="UniProtKB-SubCell"/>
</dbReference>
<evidence type="ECO:0000256" key="6">
    <source>
        <dbReference type="RuleBase" id="RU004355"/>
    </source>
</evidence>
<keyword evidence="3 5" id="KW-0378">Hydrolase</keyword>
<feature type="domain" description="OB-fold nucleic acid binding" evidence="8">
    <location>
        <begin position="5"/>
        <end position="93"/>
    </location>
</feature>
<organism evidence="9 10">
    <name type="scientific">Helcococcus kunzii ATCC 51366</name>
    <dbReference type="NCBI Taxonomy" id="883114"/>
    <lineage>
        <taxon>Bacteria</taxon>
        <taxon>Bacillati</taxon>
        <taxon>Bacillota</taxon>
        <taxon>Tissierellia</taxon>
        <taxon>Tissierellales</taxon>
        <taxon>Peptoniphilaceae</taxon>
        <taxon>Helcococcus</taxon>
    </lineage>
</organism>
<dbReference type="STRING" id="883114.HMPREF9709_00784"/>
<dbReference type="OrthoDB" id="9802795at2"/>
<comment type="catalytic activity">
    <reaction evidence="5 6">
        <text>Exonucleolytic cleavage in either 5'- to 3'- or 3'- to 5'-direction to yield nucleoside 5'-phosphates.</text>
        <dbReference type="EC" id="3.1.11.6"/>
    </reaction>
</comment>
<comment type="caution">
    <text evidence="9">The sequence shown here is derived from an EMBL/GenBank/DDBJ whole genome shotgun (WGS) entry which is preliminary data.</text>
</comment>
<dbReference type="InterPro" id="IPR025824">
    <property type="entry name" value="OB-fold_nuc-bd_dom"/>
</dbReference>
<dbReference type="Proteomes" id="UP000004191">
    <property type="component" value="Unassembled WGS sequence"/>
</dbReference>
<evidence type="ECO:0000256" key="3">
    <source>
        <dbReference type="ARBA" id="ARBA00022801"/>
    </source>
</evidence>
<proteinExistence type="inferred from homology"/>
<dbReference type="GO" id="GO:0003676">
    <property type="term" value="F:nucleic acid binding"/>
    <property type="evidence" value="ECO:0007669"/>
    <property type="project" value="InterPro"/>
</dbReference>
<dbReference type="EMBL" id="AGEI01000020">
    <property type="protein sequence ID" value="EHR34477.1"/>
    <property type="molecule type" value="Genomic_DNA"/>
</dbReference>
<dbReference type="GeneID" id="96998783"/>
<dbReference type="HAMAP" id="MF_00378">
    <property type="entry name" value="Exonuc_7_L"/>
    <property type="match status" value="1"/>
</dbReference>
<evidence type="ECO:0000256" key="5">
    <source>
        <dbReference type="HAMAP-Rule" id="MF_00378"/>
    </source>
</evidence>
<dbReference type="GO" id="GO:0009318">
    <property type="term" value="C:exodeoxyribonuclease VII complex"/>
    <property type="evidence" value="ECO:0007669"/>
    <property type="project" value="UniProtKB-UniRule"/>
</dbReference>
<name>H3NN73_9FIRM</name>
<dbReference type="PANTHER" id="PTHR30008">
    <property type="entry name" value="EXODEOXYRIBONUCLEASE 7 LARGE SUBUNIT"/>
    <property type="match status" value="1"/>
</dbReference>
<evidence type="ECO:0000259" key="7">
    <source>
        <dbReference type="Pfam" id="PF02601"/>
    </source>
</evidence>
<comment type="subcellular location">
    <subcellularLocation>
        <location evidence="5 6">Cytoplasm</location>
    </subcellularLocation>
</comment>
<keyword evidence="2 5" id="KW-0540">Nuclease</keyword>
<feature type="domain" description="Exonuclease VII large subunit C-terminal" evidence="7">
    <location>
        <begin position="116"/>
        <end position="343"/>
    </location>
</feature>
<dbReference type="Pfam" id="PF13742">
    <property type="entry name" value="tRNA_anti_2"/>
    <property type="match status" value="1"/>
</dbReference>
<sequence length="388" mass="44733">MRKPITVKQLGSYIKNITLTDPFLRNIYVVGEIVNLSKRNYVYFSLKEEDETISCILFDSEFPFSEGEKVVIEGSVNVYLRDSKYQIRVKTIRAVGIGEELLKLNKLKEKLNSKGYFDISNKKEIPKQASKIGLITGDNSAAYHDFIKVLNDNNYQCEIFLYHSLVQGENAPLEISNGIDYLDNLDIDLIVLTRGGGSKEDLAVFNNEQIADSIFNARTPIISAVGHEIDFTISDLVSDLRLSTPTKAAEYIVNEYRNKLNILLNYNEKIHYTFNNKIINLQSELNNTNLLIKLNSPLHRLNDLISRVETTKNSIEMSINEIIFTILEKIKQFKLEINKKSNNIINSRHIFIKDYENNILELNQLEIDKKYILYNDNISYKIKVEEKL</sequence>
<comment type="similarity">
    <text evidence="5 6">Belongs to the XseA family.</text>
</comment>
<dbReference type="EC" id="3.1.11.6" evidence="5"/>
<evidence type="ECO:0000256" key="1">
    <source>
        <dbReference type="ARBA" id="ARBA00022490"/>
    </source>
</evidence>
<dbReference type="PATRIC" id="fig|883114.3.peg.776"/>
<dbReference type="NCBIfam" id="TIGR00237">
    <property type="entry name" value="xseA"/>
    <property type="match status" value="1"/>
</dbReference>
<gene>
    <name evidence="5" type="primary">xseA</name>
    <name evidence="9" type="ORF">HMPREF9709_00784</name>
</gene>
<protein>
    <recommendedName>
        <fullName evidence="5">Exodeoxyribonuclease 7 large subunit</fullName>
        <ecNumber evidence="5">3.1.11.6</ecNumber>
    </recommendedName>
    <alternativeName>
        <fullName evidence="5">Exodeoxyribonuclease VII large subunit</fullName>
        <shortName evidence="5">Exonuclease VII large subunit</shortName>
    </alternativeName>
</protein>
<reference evidence="9 10" key="1">
    <citation type="submission" date="2012-01" db="EMBL/GenBank/DDBJ databases">
        <title>The Genome Sequence of Helcococcus kunzii ATCC 51366.</title>
        <authorList>
            <consortium name="The Broad Institute Genome Sequencing Platform"/>
            <person name="Earl A."/>
            <person name="Ward D."/>
            <person name="Feldgarden M."/>
            <person name="Gevers D."/>
            <person name="Huys G."/>
            <person name="Young S.K."/>
            <person name="Zeng Q."/>
            <person name="Gargeya S."/>
            <person name="Fitzgerald M."/>
            <person name="Haas B."/>
            <person name="Abouelleil A."/>
            <person name="Alvarado L."/>
            <person name="Arachchi H.M."/>
            <person name="Berlin A."/>
            <person name="Chapman S.B."/>
            <person name="Gearin G."/>
            <person name="Goldberg J."/>
            <person name="Griggs A."/>
            <person name="Gujja S."/>
            <person name="Hansen M."/>
            <person name="Heiman D."/>
            <person name="Howarth C."/>
            <person name="Larimer J."/>
            <person name="Lui A."/>
            <person name="MacDonald P.J.P."/>
            <person name="McCowen C."/>
            <person name="Montmayeur A."/>
            <person name="Murphy C."/>
            <person name="Neiman D."/>
            <person name="Pearson M."/>
            <person name="Priest M."/>
            <person name="Roberts A."/>
            <person name="Saif S."/>
            <person name="Shea T."/>
            <person name="Sisk P."/>
            <person name="Stolte C."/>
            <person name="Sykes S."/>
            <person name="Wortman J."/>
            <person name="Nusbaum C."/>
            <person name="Birren B."/>
        </authorList>
    </citation>
    <scope>NUCLEOTIDE SEQUENCE [LARGE SCALE GENOMIC DNA]</scope>
    <source>
        <strain evidence="9 10">ATCC 51366</strain>
    </source>
</reference>
<dbReference type="CDD" id="cd04489">
    <property type="entry name" value="ExoVII_LU_OBF"/>
    <property type="match status" value="1"/>
</dbReference>